<reference evidence="1 2" key="1">
    <citation type="submission" date="2019-03" db="EMBL/GenBank/DDBJ databases">
        <title>Biocontrol and xenobiotic degradation properties of endophytic Pseudomonas fluorescens strain BRZ63.</title>
        <authorList>
            <person name="Chlebek D.A."/>
            <person name="Pinski A."/>
            <person name="Zur J.P."/>
            <person name="Michalska J."/>
            <person name="Hupert-Kocurek K.T."/>
        </authorList>
    </citation>
    <scope>NUCLEOTIDE SEQUENCE [LARGE SCALE GENOMIC DNA]</scope>
    <source>
        <strain evidence="1 2">BRZ63</strain>
    </source>
</reference>
<proteinExistence type="predicted"/>
<sequence>MIDKISTKAVIIGGSPTLEVIEVQDVIDTAIGLVSRAAATSSLRLLCPSGDFSEDGDWIEIFSRDPDSSLPDAWTRIFGPKQFFGATAGGNISVVIDAPAGSGGFPHGKRRLRHQLFVNDFADPSIPGSVDRPSDVGEYSPEVKVEFDQYTAYESVGNKVRPPAPQYTGSLPAGAPVTAAHLATAGGLPFSIPDNAYAIESGKWHPGDVIRFYWTKGDTALDAEEVGGLVPPRPMLQTGNVFTLPASAITQSGEYKLIYTISDRMDRPGLPSVASRPFTVALAPAPENLQPIIIDQAPDLIDNLLNIADLTPGPTGSLAAYTNFDLTKDQYQIIWGGQPASQWFPVTQFPITLNQALLTPLALADYGTTKGPKPTAVKYNLRRDGEVIDGPTTTINVDFSVTGPDNPGTPGSPNTRLLPVKIFGQGSTELNTLRFAHAGNPVTAEVELWVGADVPAPGMWIHLVWSDGSLVAPPFEITTQAEGAIVRWEFPWSYVAAAGNGIKNVHYFIASTPVPTAADNRNRSPDTPVEVIDAVTSTLVAPRYLGVRGTGLTEQWNCDSLRVLPLTTPNTFVGQIFVPADTRMAEGQQLKLELRLFRPRTGTPIDDRKQTYSVTVTRVIKDNGHTFNIPFSFLKEARLGRAEAVVTVALDDGTTGRGEAAVNIRTTLSTSYCDLSPVVGP</sequence>
<gene>
    <name evidence="1" type="ORF">E4T65_22470</name>
</gene>
<dbReference type="Proteomes" id="UP000297322">
    <property type="component" value="Unassembled WGS sequence"/>
</dbReference>
<organism evidence="1 2">
    <name type="scientific">Pseudomonas fluorescens</name>
    <dbReference type="NCBI Taxonomy" id="294"/>
    <lineage>
        <taxon>Bacteria</taxon>
        <taxon>Pseudomonadati</taxon>
        <taxon>Pseudomonadota</taxon>
        <taxon>Gammaproteobacteria</taxon>
        <taxon>Pseudomonadales</taxon>
        <taxon>Pseudomonadaceae</taxon>
        <taxon>Pseudomonas</taxon>
    </lineage>
</organism>
<dbReference type="AlphaFoldDB" id="A0A4Y9TAW4"/>
<evidence type="ECO:0000313" key="1">
    <source>
        <dbReference type="EMBL" id="TFW41138.1"/>
    </source>
</evidence>
<comment type="caution">
    <text evidence="1">The sequence shown here is derived from an EMBL/GenBank/DDBJ whole genome shotgun (WGS) entry which is preliminary data.</text>
</comment>
<dbReference type="RefSeq" id="WP_135196805.1">
    <property type="nucleotide sequence ID" value="NZ_SPVI01000015.1"/>
</dbReference>
<protein>
    <submittedName>
        <fullName evidence="1">Uncharacterized protein</fullName>
    </submittedName>
</protein>
<dbReference type="EMBL" id="SPVI01000015">
    <property type="protein sequence ID" value="TFW41138.1"/>
    <property type="molecule type" value="Genomic_DNA"/>
</dbReference>
<accession>A0A4Y9TAW4</accession>
<name>A0A4Y9TAW4_PSEFL</name>
<evidence type="ECO:0000313" key="2">
    <source>
        <dbReference type="Proteomes" id="UP000297322"/>
    </source>
</evidence>